<evidence type="ECO:0000259" key="7">
    <source>
        <dbReference type="Pfam" id="PF04545"/>
    </source>
</evidence>
<dbReference type="InterPro" id="IPR007627">
    <property type="entry name" value="RNA_pol_sigma70_r2"/>
</dbReference>
<dbReference type="InterPro" id="IPR013324">
    <property type="entry name" value="RNA_pol_sigma_r3/r4-like"/>
</dbReference>
<dbReference type="GO" id="GO:0003677">
    <property type="term" value="F:DNA binding"/>
    <property type="evidence" value="ECO:0007669"/>
    <property type="project" value="UniProtKB-KW"/>
</dbReference>
<evidence type="ECO:0000313" key="9">
    <source>
        <dbReference type="EMBL" id="ORV45456.1"/>
    </source>
</evidence>
<evidence type="ECO:0000313" key="8">
    <source>
        <dbReference type="EMBL" id="BBZ07811.1"/>
    </source>
</evidence>
<dbReference type="GO" id="GO:0006352">
    <property type="term" value="P:DNA-templated transcription initiation"/>
    <property type="evidence" value="ECO:0007669"/>
    <property type="project" value="InterPro"/>
</dbReference>
<evidence type="ECO:0000256" key="4">
    <source>
        <dbReference type="ARBA" id="ARBA00023163"/>
    </source>
</evidence>
<evidence type="ECO:0000256" key="1">
    <source>
        <dbReference type="ARBA" id="ARBA00023015"/>
    </source>
</evidence>
<dbReference type="AlphaFoldDB" id="A0A1X1TLS1"/>
<dbReference type="GO" id="GO:0016987">
    <property type="term" value="F:sigma factor activity"/>
    <property type="evidence" value="ECO:0007669"/>
    <property type="project" value="UniProtKB-KW"/>
</dbReference>
<keyword evidence="4" id="KW-0804">Transcription</keyword>
<dbReference type="Pfam" id="PF04539">
    <property type="entry name" value="Sigma70_r3"/>
    <property type="match status" value="1"/>
</dbReference>
<protein>
    <submittedName>
        <fullName evidence="8">RNA polymerase sigma factor SigF</fullName>
    </submittedName>
    <submittedName>
        <fullName evidence="9">RNA polymerase subunit sigma-70</fullName>
    </submittedName>
</protein>
<accession>A0A1X1TLS1</accession>
<dbReference type="RefSeq" id="WP_235849497.1">
    <property type="nucleotide sequence ID" value="NZ_AP022605.1"/>
</dbReference>
<sequence>MTVTTEHRRPSNGPDIERLFERLANSADDLARARLRRRIITECLPIADHIACRFVGRGEPSDDLIQVARVGLIKTVDRYDPRKGDFLPFAAPTIRGEIRRHFRDNTWTVRVPRKVQETQLRVREAVNTLSQRLSRPPTSNELADELCVGSEEISDSQVAGTAYRPVSLDAPVGTAQDAEGDTVGSIHGADDPGYDRVEDLVLLQEAIGDLDPRRRAIVGMIFFDCLSQREVASRLHVSQVQISRLLNDALARLRLQINLDAAATPRVVGPFIGTV</sequence>
<keyword evidence="2" id="KW-0731">Sigma factor</keyword>
<evidence type="ECO:0000256" key="2">
    <source>
        <dbReference type="ARBA" id="ARBA00023082"/>
    </source>
</evidence>
<dbReference type="InterPro" id="IPR007630">
    <property type="entry name" value="RNA_pol_sigma70_r4"/>
</dbReference>
<dbReference type="Proteomes" id="UP000467201">
    <property type="component" value="Chromosome"/>
</dbReference>
<dbReference type="KEGG" id="mdr:MDOR_19800"/>
<dbReference type="EMBL" id="AP022605">
    <property type="protein sequence ID" value="BBZ07811.1"/>
    <property type="molecule type" value="Genomic_DNA"/>
</dbReference>
<dbReference type="InterPro" id="IPR036388">
    <property type="entry name" value="WH-like_DNA-bd_sf"/>
</dbReference>
<reference evidence="8 11" key="2">
    <citation type="journal article" date="2019" name="Emerg. Microbes Infect.">
        <title>Comprehensive subspecies identification of 175 nontuberculous mycobacteria species based on 7547 genomic profiles.</title>
        <authorList>
            <person name="Matsumoto Y."/>
            <person name="Kinjo T."/>
            <person name="Motooka D."/>
            <person name="Nabeya D."/>
            <person name="Jung N."/>
            <person name="Uechi K."/>
            <person name="Horii T."/>
            <person name="Iida T."/>
            <person name="Fujita J."/>
            <person name="Nakamura S."/>
        </authorList>
    </citation>
    <scope>NUCLEOTIDE SEQUENCE [LARGE SCALE GENOMIC DNA]</scope>
    <source>
        <strain evidence="8 11">JCM 12405</strain>
    </source>
</reference>
<evidence type="ECO:0000256" key="3">
    <source>
        <dbReference type="ARBA" id="ARBA00023125"/>
    </source>
</evidence>
<dbReference type="Gene3D" id="1.20.120.1810">
    <property type="match status" value="1"/>
</dbReference>
<dbReference type="Gene3D" id="1.10.10.10">
    <property type="entry name" value="Winged helix-like DNA-binding domain superfamily/Winged helix DNA-binding domain"/>
    <property type="match status" value="2"/>
</dbReference>
<dbReference type="EMBL" id="LQOS01000007">
    <property type="protein sequence ID" value="ORV45456.1"/>
    <property type="molecule type" value="Genomic_DNA"/>
</dbReference>
<feature type="domain" description="RNA polymerase sigma-70 region 3" evidence="5">
    <location>
        <begin position="120"/>
        <end position="181"/>
    </location>
</feature>
<evidence type="ECO:0000259" key="6">
    <source>
        <dbReference type="Pfam" id="PF04542"/>
    </source>
</evidence>
<keyword evidence="3" id="KW-0238">DNA-binding</keyword>
<dbReference type="NCBIfam" id="TIGR02980">
    <property type="entry name" value="SigBFG"/>
    <property type="match status" value="1"/>
</dbReference>
<dbReference type="InterPro" id="IPR007624">
    <property type="entry name" value="RNA_pol_sigma70_r3"/>
</dbReference>
<dbReference type="InterPro" id="IPR014284">
    <property type="entry name" value="RNA_pol_sigma-70_dom"/>
</dbReference>
<evidence type="ECO:0000313" key="11">
    <source>
        <dbReference type="Proteomes" id="UP000467201"/>
    </source>
</evidence>
<reference evidence="8" key="3">
    <citation type="submission" date="2020-02" db="EMBL/GenBank/DDBJ databases">
        <authorList>
            <person name="Matsumoto Y."/>
            <person name="Motooka D."/>
            <person name="Nakamura S."/>
        </authorList>
    </citation>
    <scope>NUCLEOTIDE SEQUENCE</scope>
    <source>
        <strain evidence="8">JCM 12405</strain>
    </source>
</reference>
<dbReference type="Pfam" id="PF04545">
    <property type="entry name" value="Sigma70_r4"/>
    <property type="match status" value="1"/>
</dbReference>
<dbReference type="SUPFAM" id="SSF88659">
    <property type="entry name" value="Sigma3 and sigma4 domains of RNA polymerase sigma factors"/>
    <property type="match status" value="2"/>
</dbReference>
<dbReference type="Pfam" id="PF04542">
    <property type="entry name" value="Sigma70_r2"/>
    <property type="match status" value="1"/>
</dbReference>
<evidence type="ECO:0000259" key="5">
    <source>
        <dbReference type="Pfam" id="PF04539"/>
    </source>
</evidence>
<reference evidence="9 10" key="1">
    <citation type="submission" date="2016-01" db="EMBL/GenBank/DDBJ databases">
        <title>The new phylogeny of the genus Mycobacterium.</title>
        <authorList>
            <person name="Tarcisio F."/>
            <person name="Conor M."/>
            <person name="Antonella G."/>
            <person name="Elisabetta G."/>
            <person name="Giulia F.S."/>
            <person name="Sara T."/>
            <person name="Anna F."/>
            <person name="Clotilde B."/>
            <person name="Roberto B."/>
            <person name="Veronica D.S."/>
            <person name="Fabio R."/>
            <person name="Monica P."/>
            <person name="Olivier J."/>
            <person name="Enrico T."/>
            <person name="Nicola S."/>
        </authorList>
    </citation>
    <scope>NUCLEOTIDE SEQUENCE [LARGE SCALE GENOMIC DNA]</scope>
    <source>
        <strain evidence="9 10">DSM 44339</strain>
    </source>
</reference>
<feature type="domain" description="RNA polymerase sigma-70 region 4" evidence="7">
    <location>
        <begin position="206"/>
        <end position="254"/>
    </location>
</feature>
<dbReference type="PANTHER" id="PTHR30385">
    <property type="entry name" value="SIGMA FACTOR F FLAGELLAR"/>
    <property type="match status" value="1"/>
</dbReference>
<evidence type="ECO:0000313" key="10">
    <source>
        <dbReference type="Proteomes" id="UP000193564"/>
    </source>
</evidence>
<keyword evidence="1" id="KW-0805">Transcription regulation</keyword>
<name>A0A1X1TLS1_9MYCO</name>
<dbReference type="PANTHER" id="PTHR30385:SF4">
    <property type="entry name" value="RNA POLYMERASE SIGMA-E FACTOR"/>
    <property type="match status" value="1"/>
</dbReference>
<feature type="domain" description="RNA polymerase sigma-70 region 2" evidence="6">
    <location>
        <begin position="40"/>
        <end position="108"/>
    </location>
</feature>
<dbReference type="CDD" id="cd06171">
    <property type="entry name" value="Sigma70_r4"/>
    <property type="match status" value="1"/>
</dbReference>
<dbReference type="Proteomes" id="UP000193564">
    <property type="component" value="Unassembled WGS sequence"/>
</dbReference>
<keyword evidence="10" id="KW-1185">Reference proteome</keyword>
<gene>
    <name evidence="9" type="ORF">AWC01_01505</name>
    <name evidence="8" type="ORF">MDOR_19800</name>
</gene>
<proteinExistence type="predicted"/>
<dbReference type="NCBIfam" id="TIGR02937">
    <property type="entry name" value="sigma70-ECF"/>
    <property type="match status" value="1"/>
</dbReference>
<dbReference type="InterPro" id="IPR013325">
    <property type="entry name" value="RNA_pol_sigma_r2"/>
</dbReference>
<dbReference type="InterPro" id="IPR014322">
    <property type="entry name" value="RNA_pol_sigma-B/F/G"/>
</dbReference>
<dbReference type="STRING" id="126673.AWC01_01505"/>
<dbReference type="SUPFAM" id="SSF88946">
    <property type="entry name" value="Sigma2 domain of RNA polymerase sigma factors"/>
    <property type="match status" value="1"/>
</dbReference>
<organism evidence="9 10">
    <name type="scientific">Mycolicibacterium doricum</name>
    <dbReference type="NCBI Taxonomy" id="126673"/>
    <lineage>
        <taxon>Bacteria</taxon>
        <taxon>Bacillati</taxon>
        <taxon>Actinomycetota</taxon>
        <taxon>Actinomycetes</taxon>
        <taxon>Mycobacteriales</taxon>
        <taxon>Mycobacteriaceae</taxon>
        <taxon>Mycolicibacterium</taxon>
    </lineage>
</organism>